<dbReference type="OMA" id="KKEWKIY"/>
<dbReference type="EMBL" id="CM007901">
    <property type="protein sequence ID" value="OTG05362.1"/>
    <property type="molecule type" value="Genomic_DNA"/>
</dbReference>
<protein>
    <submittedName>
        <fullName evidence="1">Uncharacterized protein</fullName>
    </submittedName>
</protein>
<dbReference type="Proteomes" id="UP000215914">
    <property type="component" value="Chromosome 12"/>
</dbReference>
<sequence>MTNKWDSMKKEWKIYDRLMRLETGIGGTRSFIDASPEWWDEKIKIKTLPNLGVQI</sequence>
<evidence type="ECO:0000313" key="1">
    <source>
        <dbReference type="EMBL" id="OTG05362.1"/>
    </source>
</evidence>
<organism evidence="1 2">
    <name type="scientific">Helianthus annuus</name>
    <name type="common">Common sunflower</name>
    <dbReference type="NCBI Taxonomy" id="4232"/>
    <lineage>
        <taxon>Eukaryota</taxon>
        <taxon>Viridiplantae</taxon>
        <taxon>Streptophyta</taxon>
        <taxon>Embryophyta</taxon>
        <taxon>Tracheophyta</taxon>
        <taxon>Spermatophyta</taxon>
        <taxon>Magnoliopsida</taxon>
        <taxon>eudicotyledons</taxon>
        <taxon>Gunneridae</taxon>
        <taxon>Pentapetalae</taxon>
        <taxon>asterids</taxon>
        <taxon>campanulids</taxon>
        <taxon>Asterales</taxon>
        <taxon>Asteraceae</taxon>
        <taxon>Asteroideae</taxon>
        <taxon>Heliantheae alliance</taxon>
        <taxon>Heliantheae</taxon>
        <taxon>Helianthus</taxon>
    </lineage>
</organism>
<gene>
    <name evidence="1" type="ORF">HannXRQ_Chr12g0372721</name>
</gene>
<accession>A0A251T3W8</accession>
<name>A0A251T3W8_HELAN</name>
<dbReference type="PANTHER" id="PTHR31704:SF37">
    <property type="entry name" value="HEAT SHOCK PROTEIN"/>
    <property type="match status" value="1"/>
</dbReference>
<keyword evidence="2" id="KW-1185">Reference proteome</keyword>
<dbReference type="AlphaFoldDB" id="A0A251T3W8"/>
<reference evidence="2" key="1">
    <citation type="journal article" date="2017" name="Nature">
        <title>The sunflower genome provides insights into oil metabolism, flowering and Asterid evolution.</title>
        <authorList>
            <person name="Badouin H."/>
            <person name="Gouzy J."/>
            <person name="Grassa C.J."/>
            <person name="Murat F."/>
            <person name="Staton S.E."/>
            <person name="Cottret L."/>
            <person name="Lelandais-Briere C."/>
            <person name="Owens G.L."/>
            <person name="Carrere S."/>
            <person name="Mayjonade B."/>
            <person name="Legrand L."/>
            <person name="Gill N."/>
            <person name="Kane N.C."/>
            <person name="Bowers J.E."/>
            <person name="Hubner S."/>
            <person name="Bellec A."/>
            <person name="Berard A."/>
            <person name="Berges H."/>
            <person name="Blanchet N."/>
            <person name="Boniface M.C."/>
            <person name="Brunel D."/>
            <person name="Catrice O."/>
            <person name="Chaidir N."/>
            <person name="Claudel C."/>
            <person name="Donnadieu C."/>
            <person name="Faraut T."/>
            <person name="Fievet G."/>
            <person name="Helmstetter N."/>
            <person name="King M."/>
            <person name="Knapp S.J."/>
            <person name="Lai Z."/>
            <person name="Le Paslier M.C."/>
            <person name="Lippi Y."/>
            <person name="Lorenzon L."/>
            <person name="Mandel J.R."/>
            <person name="Marage G."/>
            <person name="Marchand G."/>
            <person name="Marquand E."/>
            <person name="Bret-Mestries E."/>
            <person name="Morien E."/>
            <person name="Nambeesan S."/>
            <person name="Nguyen T."/>
            <person name="Pegot-Espagnet P."/>
            <person name="Pouilly N."/>
            <person name="Raftis F."/>
            <person name="Sallet E."/>
            <person name="Schiex T."/>
            <person name="Thomas J."/>
            <person name="Vandecasteele C."/>
            <person name="Vares D."/>
            <person name="Vear F."/>
            <person name="Vautrin S."/>
            <person name="Crespi M."/>
            <person name="Mangin B."/>
            <person name="Burke J.M."/>
            <person name="Salse J."/>
            <person name="Munos S."/>
            <person name="Vincourt P."/>
            <person name="Rieseberg L.H."/>
            <person name="Langlade N.B."/>
        </authorList>
    </citation>
    <scope>NUCLEOTIDE SEQUENCE [LARGE SCALE GENOMIC DNA]</scope>
    <source>
        <strain evidence="2">cv. SF193</strain>
    </source>
</reference>
<dbReference type="PANTHER" id="PTHR31704">
    <property type="entry name" value="MYB/SANT-LIKE DNA-BINDING DOMAIN PROTEIN-RELATED"/>
    <property type="match status" value="1"/>
</dbReference>
<evidence type="ECO:0000313" key="2">
    <source>
        <dbReference type="Proteomes" id="UP000215914"/>
    </source>
</evidence>
<proteinExistence type="predicted"/>
<dbReference type="InParanoid" id="A0A251T3W8"/>